<feature type="compositionally biased region" description="Low complexity" evidence="2">
    <location>
        <begin position="180"/>
        <end position="191"/>
    </location>
</feature>
<gene>
    <name evidence="4" type="ORF">H2200_001669</name>
</gene>
<dbReference type="EMBL" id="JAPDRK010000002">
    <property type="protein sequence ID" value="KAJ9615594.1"/>
    <property type="molecule type" value="Genomic_DNA"/>
</dbReference>
<feature type="transmembrane region" description="Helical" evidence="3">
    <location>
        <begin position="405"/>
        <end position="425"/>
    </location>
</feature>
<feature type="compositionally biased region" description="Polar residues" evidence="2">
    <location>
        <begin position="110"/>
        <end position="124"/>
    </location>
</feature>
<evidence type="ECO:0000256" key="2">
    <source>
        <dbReference type="SAM" id="MobiDB-lite"/>
    </source>
</evidence>
<evidence type="ECO:0000313" key="4">
    <source>
        <dbReference type="EMBL" id="KAJ9615594.1"/>
    </source>
</evidence>
<keyword evidence="5" id="KW-1185">Reference proteome</keyword>
<evidence type="ECO:0000256" key="1">
    <source>
        <dbReference type="SAM" id="Coils"/>
    </source>
</evidence>
<feature type="coiled-coil region" evidence="1">
    <location>
        <begin position="374"/>
        <end position="401"/>
    </location>
</feature>
<name>A0AA39CPA5_9EURO</name>
<comment type="caution">
    <text evidence="4">The sequence shown here is derived from an EMBL/GenBank/DDBJ whole genome shotgun (WGS) entry which is preliminary data.</text>
</comment>
<dbReference type="Proteomes" id="UP001172673">
    <property type="component" value="Unassembled WGS sequence"/>
</dbReference>
<dbReference type="AlphaFoldDB" id="A0AA39CPA5"/>
<accession>A0AA39CPA5</accession>
<feature type="region of interest" description="Disordered" evidence="2">
    <location>
        <begin position="1"/>
        <end position="249"/>
    </location>
</feature>
<feature type="compositionally biased region" description="Basic and acidic residues" evidence="2">
    <location>
        <begin position="204"/>
        <end position="224"/>
    </location>
</feature>
<feature type="compositionally biased region" description="Polar residues" evidence="2">
    <location>
        <begin position="192"/>
        <end position="202"/>
    </location>
</feature>
<protein>
    <submittedName>
        <fullName evidence="4">Uncharacterized protein</fullName>
    </submittedName>
</protein>
<keyword evidence="3" id="KW-0812">Transmembrane</keyword>
<feature type="compositionally biased region" description="Low complexity" evidence="2">
    <location>
        <begin position="7"/>
        <end position="21"/>
    </location>
</feature>
<evidence type="ECO:0000256" key="3">
    <source>
        <dbReference type="SAM" id="Phobius"/>
    </source>
</evidence>
<reference evidence="4" key="1">
    <citation type="submission" date="2022-10" db="EMBL/GenBank/DDBJ databases">
        <title>Culturing micro-colonial fungi from biological soil crusts in the Mojave desert and describing Neophaeococcomyces mojavensis, and introducing the new genera and species Taxawa tesnikishii.</title>
        <authorList>
            <person name="Kurbessoian T."/>
            <person name="Stajich J.E."/>
        </authorList>
    </citation>
    <scope>NUCLEOTIDE SEQUENCE</scope>
    <source>
        <strain evidence="4">TK_41</strain>
    </source>
</reference>
<keyword evidence="3" id="KW-1133">Transmembrane helix</keyword>
<keyword evidence="3" id="KW-0472">Membrane</keyword>
<feature type="compositionally biased region" description="Basic residues" evidence="2">
    <location>
        <begin position="91"/>
        <end position="109"/>
    </location>
</feature>
<sequence>MFAEPMSLVVPPTRPRPVLTRSRSHTDPSRGNALAEPENSDSKAQATRPTHVRSRSYLSPTESKPETKPRNAHGTSALEKTASRLHLPGSSHRHHKEKEHATHHHKHTQSHGISQHKNDSTSSLPFRRHRPTQSEAHAPRRFASKETLRPLPHLVAGLNAERERRTQQGGQHNPAKPTHAAAAAYAQAQNQFGPSAAQSTDFHSGGRYDDISRNGPPELRRRATSDPYTRDLQSLRPKTSLEQALERGDAARVARRIHVKKPDLLRRDQELQAGEEELRSKVSEITATGVEMTRRLDYGYYNLLEKVGNLVSMIGSFGSLAKQSETLIANFERESGRISEDTRRRIATFREGFDARDAKAQKLAERGERASTRATELSARLEAARMRVDEWEKREEKFRRAWDRVWGMCLWTSVSIVVLVLAVVIGKEWYFRGDPVKAGLRQHGEGNWNKSLRLGGGGEAERIVLGGDEDFVTGEERRPSVPDDIKQILDGIANRNRQRKDAFPEVPGELYESWSELTGEPGQDDAQEDYRLKKLDEL</sequence>
<proteinExistence type="predicted"/>
<evidence type="ECO:0000313" key="5">
    <source>
        <dbReference type="Proteomes" id="UP001172673"/>
    </source>
</evidence>
<organism evidence="4 5">
    <name type="scientific">Cladophialophora chaetospira</name>
    <dbReference type="NCBI Taxonomy" id="386627"/>
    <lineage>
        <taxon>Eukaryota</taxon>
        <taxon>Fungi</taxon>
        <taxon>Dikarya</taxon>
        <taxon>Ascomycota</taxon>
        <taxon>Pezizomycotina</taxon>
        <taxon>Eurotiomycetes</taxon>
        <taxon>Chaetothyriomycetidae</taxon>
        <taxon>Chaetothyriales</taxon>
        <taxon>Herpotrichiellaceae</taxon>
        <taxon>Cladophialophora</taxon>
    </lineage>
</organism>
<keyword evidence="1" id="KW-0175">Coiled coil</keyword>